<dbReference type="EC" id="5.4.99.12" evidence="4"/>
<protein>
    <recommendedName>
        <fullName evidence="4">tRNA pseudouridine synthase A</fullName>
        <ecNumber evidence="4">5.4.99.12</ecNumber>
    </recommendedName>
    <alternativeName>
        <fullName evidence="4">tRNA pseudouridine(38-40) synthase</fullName>
    </alternativeName>
    <alternativeName>
        <fullName evidence="4">tRNA pseudouridylate synthase I</fullName>
    </alternativeName>
    <alternativeName>
        <fullName evidence="4">tRNA-uridine isomerase I</fullName>
    </alternativeName>
</protein>
<evidence type="ECO:0000256" key="7">
    <source>
        <dbReference type="RuleBase" id="RU003792"/>
    </source>
</evidence>
<accession>A0A227KRJ3</accession>
<keyword evidence="3 4" id="KW-0413">Isomerase</keyword>
<reference evidence="10" key="1">
    <citation type="submission" date="2017-05" db="EMBL/GenBank/DDBJ databases">
        <title>Improved OligoMM genomes.</title>
        <authorList>
            <person name="Garzetti D."/>
        </authorList>
    </citation>
    <scope>NUCLEOTIDE SEQUENCE [LARGE SCALE GENOMIC DNA]</scope>
    <source>
        <strain evidence="10">YL45</strain>
    </source>
</reference>
<dbReference type="GeneID" id="78363620"/>
<evidence type="ECO:0000256" key="2">
    <source>
        <dbReference type="ARBA" id="ARBA00022694"/>
    </source>
</evidence>
<dbReference type="EMBL" id="NHMP01000002">
    <property type="protein sequence ID" value="OXE50336.1"/>
    <property type="molecule type" value="Genomic_DNA"/>
</dbReference>
<feature type="active site" description="Nucleophile" evidence="4 5">
    <location>
        <position position="51"/>
    </location>
</feature>
<gene>
    <name evidence="4" type="primary">truA</name>
    <name evidence="9" type="ORF">ADH67_04960</name>
</gene>
<dbReference type="HAMAP" id="MF_00171">
    <property type="entry name" value="TruA"/>
    <property type="match status" value="1"/>
</dbReference>
<evidence type="ECO:0000256" key="5">
    <source>
        <dbReference type="PIRSR" id="PIRSR001430-1"/>
    </source>
</evidence>
<evidence type="ECO:0000256" key="3">
    <source>
        <dbReference type="ARBA" id="ARBA00023235"/>
    </source>
</evidence>
<dbReference type="PIRSF" id="PIRSF001430">
    <property type="entry name" value="tRNA_psdUrid_synth"/>
    <property type="match status" value="1"/>
</dbReference>
<feature type="domain" description="Pseudouridine synthase I TruA alpha/beta" evidence="8">
    <location>
        <begin position="143"/>
        <end position="244"/>
    </location>
</feature>
<evidence type="ECO:0000313" key="9">
    <source>
        <dbReference type="EMBL" id="OXE50336.1"/>
    </source>
</evidence>
<feature type="binding site" evidence="4 6">
    <location>
        <position position="109"/>
    </location>
    <ligand>
        <name>substrate</name>
    </ligand>
</feature>
<dbReference type="Pfam" id="PF01416">
    <property type="entry name" value="PseudoU_synth_1"/>
    <property type="match status" value="2"/>
</dbReference>
<comment type="similarity">
    <text evidence="1 4 7">Belongs to the tRNA pseudouridine synthase TruA family.</text>
</comment>
<dbReference type="InterPro" id="IPR020095">
    <property type="entry name" value="PsdUridine_synth_TruA_C"/>
</dbReference>
<sequence>MRVALGLEYDGRFFEGWQTQPSGRTVQDHLQEAIFKFTGEKVNAVCAGRTDAKVHASGQVVHIDTECERNDFSWVRGLNSYLEPTVAVRWAQYVPESFHARFSAVSRTYQYWISNEPVRSPLLAGRTGWVFRPLDEKKMQEGADYLLGEHDFSSFRAAGCQSKTPIKTVNFIEVERRGRFIKVELQANAFLYHMVRNIVGCLVYIGSGARNPEWMAEVLAAKKREKAAPTFFPSGLYLTGVGYPEEFKLPQYGASPF</sequence>
<evidence type="ECO:0000259" key="8">
    <source>
        <dbReference type="Pfam" id="PF01416"/>
    </source>
</evidence>
<dbReference type="NCBIfam" id="TIGR00071">
    <property type="entry name" value="hisT_truA"/>
    <property type="match status" value="1"/>
</dbReference>
<comment type="catalytic activity">
    <reaction evidence="4 7">
        <text>uridine(38/39/40) in tRNA = pseudouridine(38/39/40) in tRNA</text>
        <dbReference type="Rhea" id="RHEA:22376"/>
        <dbReference type="Rhea" id="RHEA-COMP:10085"/>
        <dbReference type="Rhea" id="RHEA-COMP:10087"/>
        <dbReference type="ChEBI" id="CHEBI:65314"/>
        <dbReference type="ChEBI" id="CHEBI:65315"/>
        <dbReference type="EC" id="5.4.99.12"/>
    </reaction>
</comment>
<evidence type="ECO:0000256" key="6">
    <source>
        <dbReference type="PIRSR" id="PIRSR001430-2"/>
    </source>
</evidence>
<dbReference type="PANTHER" id="PTHR11142:SF0">
    <property type="entry name" value="TRNA PSEUDOURIDINE SYNTHASE-LIKE 1"/>
    <property type="match status" value="1"/>
</dbReference>
<dbReference type="Proteomes" id="UP000214610">
    <property type="component" value="Unassembled WGS sequence"/>
</dbReference>
<name>A0A227KRJ3_9BURK</name>
<comment type="subunit">
    <text evidence="4">Homodimer.</text>
</comment>
<dbReference type="GO" id="GO:0003723">
    <property type="term" value="F:RNA binding"/>
    <property type="evidence" value="ECO:0007669"/>
    <property type="project" value="InterPro"/>
</dbReference>
<dbReference type="InterPro" id="IPR020097">
    <property type="entry name" value="PsdUridine_synth_TruA_a/b_dom"/>
</dbReference>
<comment type="function">
    <text evidence="4">Formation of pseudouridine at positions 38, 39 and 40 in the anticodon stem and loop of transfer RNAs.</text>
</comment>
<dbReference type="SUPFAM" id="SSF55120">
    <property type="entry name" value="Pseudouridine synthase"/>
    <property type="match status" value="1"/>
</dbReference>
<evidence type="ECO:0000313" key="10">
    <source>
        <dbReference type="Proteomes" id="UP000214610"/>
    </source>
</evidence>
<dbReference type="CDD" id="cd02570">
    <property type="entry name" value="PseudoU_synth_EcTruA"/>
    <property type="match status" value="1"/>
</dbReference>
<comment type="caution">
    <text evidence="4">Lacks conserved residue(s) required for the propagation of feature annotation.</text>
</comment>
<dbReference type="RefSeq" id="WP_066591882.1">
    <property type="nucleotide sequence ID" value="NZ_CAJTBZ010000028.1"/>
</dbReference>
<dbReference type="GO" id="GO:0160147">
    <property type="term" value="F:tRNA pseudouridine(38-40) synthase activity"/>
    <property type="evidence" value="ECO:0007669"/>
    <property type="project" value="UniProtKB-EC"/>
</dbReference>
<feature type="domain" description="Pseudouridine synthase I TruA alpha/beta" evidence="8">
    <location>
        <begin position="8"/>
        <end position="102"/>
    </location>
</feature>
<keyword evidence="2 4" id="KW-0819">tRNA processing</keyword>
<dbReference type="InterPro" id="IPR020103">
    <property type="entry name" value="PsdUridine_synth_cat_dom_sf"/>
</dbReference>
<proteinExistence type="inferred from homology"/>
<organism evidence="9 10">
    <name type="scientific">Turicimonas muris</name>
    <dbReference type="NCBI Taxonomy" id="1796652"/>
    <lineage>
        <taxon>Bacteria</taxon>
        <taxon>Pseudomonadati</taxon>
        <taxon>Pseudomonadota</taxon>
        <taxon>Betaproteobacteria</taxon>
        <taxon>Burkholderiales</taxon>
        <taxon>Sutterellaceae</taxon>
        <taxon>Turicimonas</taxon>
    </lineage>
</organism>
<evidence type="ECO:0000256" key="1">
    <source>
        <dbReference type="ARBA" id="ARBA00009375"/>
    </source>
</evidence>
<dbReference type="Gene3D" id="3.30.70.580">
    <property type="entry name" value="Pseudouridine synthase I, catalytic domain, N-terminal subdomain"/>
    <property type="match status" value="1"/>
</dbReference>
<dbReference type="PANTHER" id="PTHR11142">
    <property type="entry name" value="PSEUDOURIDYLATE SYNTHASE"/>
    <property type="match status" value="1"/>
</dbReference>
<dbReference type="Gene3D" id="3.30.70.660">
    <property type="entry name" value="Pseudouridine synthase I, catalytic domain, C-terminal subdomain"/>
    <property type="match status" value="1"/>
</dbReference>
<dbReference type="AlphaFoldDB" id="A0A227KRJ3"/>
<dbReference type="InterPro" id="IPR001406">
    <property type="entry name" value="PsdUridine_synth_TruA"/>
</dbReference>
<dbReference type="GO" id="GO:0031119">
    <property type="term" value="P:tRNA pseudouridine synthesis"/>
    <property type="evidence" value="ECO:0007669"/>
    <property type="project" value="UniProtKB-UniRule"/>
</dbReference>
<comment type="caution">
    <text evidence="9">The sequence shown here is derived from an EMBL/GenBank/DDBJ whole genome shotgun (WGS) entry which is preliminary data.</text>
</comment>
<dbReference type="InterPro" id="IPR020094">
    <property type="entry name" value="TruA/RsuA/RluB/E/F_N"/>
</dbReference>
<evidence type="ECO:0000256" key="4">
    <source>
        <dbReference type="HAMAP-Rule" id="MF_00171"/>
    </source>
</evidence>
<keyword evidence="10" id="KW-1185">Reference proteome</keyword>
<dbReference type="FunFam" id="3.30.70.580:FF:000001">
    <property type="entry name" value="tRNA pseudouridine synthase A"/>
    <property type="match status" value="1"/>
</dbReference>